<dbReference type="GO" id="GO:0010569">
    <property type="term" value="P:regulation of double-strand break repair via homologous recombination"/>
    <property type="evidence" value="ECO:0007669"/>
    <property type="project" value="UniProtKB-UniRule"/>
</dbReference>
<feature type="compositionally biased region" description="Basic residues" evidence="18">
    <location>
        <begin position="883"/>
        <end position="896"/>
    </location>
</feature>
<keyword evidence="5 17" id="KW-0227">DNA damage</keyword>
<evidence type="ECO:0000256" key="12">
    <source>
        <dbReference type="ARBA" id="ARBA00023204"/>
    </source>
</evidence>
<sequence>MTLVDINGVSVNFPFTPYACQVDYMTKVLSCLQNCQNGVLESPTGTGKTLSLLCASLAWQESKKAQVELNKQAGVAAVLAASGDGDGGREMDKLLSSLSTASGATWGSEQFFVPKIIYASRTHSQLSQAVQELKRTAYNSVKSSVIGSREQLCIHPQVQKLTNNTAKVQMCRSKVAGRHCHYYNNIEDFKKKSDTRTAMGNVVDIEDIVRIGHKTRTCPYYMARELKSDADIVFLPYNYLLDSKSRKTHGVELQGSIIIFDEAHNLEKICEESASFDLSSLDLATAIEETTKLAEKLAEMSSSEMEFSQVEDSAIIPEFTLEDVIRLKKTLLDMEEHLDNVEVSDTQPGRTLPGIFIFELLSKVNINWTTKNDLLDKLDKMSTFLSNDGGHAALNTKGAALGKFGDCLKIIFSQEPADGQLLFSHQQNLSQHFKVHIQTKKGDSKFKKNFDAWSNTSNAEKKERILSYWCFSPGHTMKDLMAHGVKVIILTSGTLSPLDSFAKEMQIPFPVQLENPHVIEPGQVWLGTVCKGPDGATLNSDYKNRSTDEYKKSLGNTITNFARVVPNGLLVFFPSYPVMEACIEMWKSSNQWTIISQYKPVIVEPKGKTAFTEAIDEFYTKMNDPTLNGAIFMAVCRGKVSEGLDFADANGRAVMITGLPFPPRFDPRIQLKMDFLQENRDKFKGLDGNTWYRQQATRAVNQAIGRVIRHNKDYGAIILCDTRFSSTESKKSLPLWVRDQSKVYPNFGLAVRDVIKFFKEAEKNYPCVAPKQHKPTGHSEGGIVTGVSFEPSFSKRSHGKDHVTIQYERASEVICHMPSLKEGDENTVYSQYSHSNRSVLPKKRSLLEALDSSEELSQEPFRSANSMGNKSDIFSQESSSKLPLKKLPGKQKRIKLKPSTSTHGSENFEGPGPSEAETSKNQGSLKEAAVRERSKQAMSSSQDYVNEVRKALSKDQYRQFSDALHKYRKENKIEIVLPVLTELFAGSLELHPLFQKFYRFVRPDHKIVYAQRCYELTGLSCNSSLKHSDCSNNAGCSTHLPRSEVGRVPSTSSDSIKSLTGMIGTTEPRVSGVSAQDNVIKCIVCHQPPQKGLQHECGAVACLTCWVTKVFQVSPERKCLKPGCDVRIKRKHLQLISTIPGS</sequence>
<feature type="binding site" evidence="17">
    <location>
        <position position="218"/>
    </location>
    <ligand>
        <name>[4Fe-4S] cluster</name>
        <dbReference type="ChEBI" id="CHEBI:49883"/>
    </ligand>
</feature>
<dbReference type="GO" id="GO:0003678">
    <property type="term" value="F:DNA helicase activity"/>
    <property type="evidence" value="ECO:0007669"/>
    <property type="project" value="UniProtKB-UniRule"/>
</dbReference>
<dbReference type="GO" id="GO:0070182">
    <property type="term" value="F:DNA polymerase binding"/>
    <property type="evidence" value="ECO:0007669"/>
    <property type="project" value="TreeGrafter"/>
</dbReference>
<dbReference type="Gene3D" id="3.40.50.300">
    <property type="entry name" value="P-loop containing nucleotide triphosphate hydrolases"/>
    <property type="match status" value="2"/>
</dbReference>
<evidence type="ECO:0000256" key="5">
    <source>
        <dbReference type="ARBA" id="ARBA00022763"/>
    </source>
</evidence>
<dbReference type="GO" id="GO:0006260">
    <property type="term" value="P:DNA replication"/>
    <property type="evidence" value="ECO:0007669"/>
    <property type="project" value="InterPro"/>
</dbReference>
<organism evidence="20 21">
    <name type="scientific">Elysia crispata</name>
    <name type="common">lettuce slug</name>
    <dbReference type="NCBI Taxonomy" id="231223"/>
    <lineage>
        <taxon>Eukaryota</taxon>
        <taxon>Metazoa</taxon>
        <taxon>Spiralia</taxon>
        <taxon>Lophotrochozoa</taxon>
        <taxon>Mollusca</taxon>
        <taxon>Gastropoda</taxon>
        <taxon>Heterobranchia</taxon>
        <taxon>Euthyneura</taxon>
        <taxon>Panpulmonata</taxon>
        <taxon>Sacoglossa</taxon>
        <taxon>Placobranchoidea</taxon>
        <taxon>Plakobranchidae</taxon>
        <taxon>Elysia</taxon>
    </lineage>
</organism>
<evidence type="ECO:0000259" key="19">
    <source>
        <dbReference type="PROSITE" id="PS51193"/>
    </source>
</evidence>
<evidence type="ECO:0000256" key="18">
    <source>
        <dbReference type="SAM" id="MobiDB-lite"/>
    </source>
</evidence>
<comment type="catalytic activity">
    <reaction evidence="15 17">
        <text>ATP + H2O = ADP + phosphate + H(+)</text>
        <dbReference type="Rhea" id="RHEA:13065"/>
        <dbReference type="ChEBI" id="CHEBI:15377"/>
        <dbReference type="ChEBI" id="CHEBI:15378"/>
        <dbReference type="ChEBI" id="CHEBI:30616"/>
        <dbReference type="ChEBI" id="CHEBI:43474"/>
        <dbReference type="ChEBI" id="CHEBI:456216"/>
    </reaction>
</comment>
<dbReference type="GO" id="GO:0003677">
    <property type="term" value="F:DNA binding"/>
    <property type="evidence" value="ECO:0007669"/>
    <property type="project" value="UniProtKB-UniRule"/>
</dbReference>
<evidence type="ECO:0000256" key="6">
    <source>
        <dbReference type="ARBA" id="ARBA00022801"/>
    </source>
</evidence>
<evidence type="ECO:0000256" key="10">
    <source>
        <dbReference type="ARBA" id="ARBA00023014"/>
    </source>
</evidence>
<keyword evidence="6 17" id="KW-0378">Hydrolase</keyword>
<keyword evidence="7 17" id="KW-0347">Helicase</keyword>
<dbReference type="InterPro" id="IPR057498">
    <property type="entry name" value="Rtel1_ARCH"/>
</dbReference>
<evidence type="ECO:0000256" key="4">
    <source>
        <dbReference type="ARBA" id="ARBA00022741"/>
    </source>
</evidence>
<evidence type="ECO:0000256" key="14">
    <source>
        <dbReference type="ARBA" id="ARBA00023242"/>
    </source>
</evidence>
<evidence type="ECO:0000256" key="17">
    <source>
        <dbReference type="HAMAP-Rule" id="MF_03065"/>
    </source>
</evidence>
<feature type="binding site" evidence="17">
    <location>
        <position position="171"/>
    </location>
    <ligand>
        <name>[4Fe-4S] cluster</name>
        <dbReference type="ChEBI" id="CHEBI:49883"/>
    </ligand>
</feature>
<dbReference type="Gene3D" id="1.20.1160.20">
    <property type="match status" value="1"/>
</dbReference>
<dbReference type="InterPro" id="IPR014001">
    <property type="entry name" value="Helicase_ATP-bd"/>
</dbReference>
<dbReference type="SUPFAM" id="SSF52540">
    <property type="entry name" value="P-loop containing nucleoside triphosphate hydrolases"/>
    <property type="match status" value="1"/>
</dbReference>
<proteinExistence type="inferred from homology"/>
<dbReference type="GO" id="GO:0006281">
    <property type="term" value="P:DNA repair"/>
    <property type="evidence" value="ECO:0007669"/>
    <property type="project" value="UniProtKB-UniRule"/>
</dbReference>
<dbReference type="SMART" id="SM00491">
    <property type="entry name" value="HELICc2"/>
    <property type="match status" value="1"/>
</dbReference>
<evidence type="ECO:0000256" key="9">
    <source>
        <dbReference type="ARBA" id="ARBA00023004"/>
    </source>
</evidence>
<dbReference type="CDD" id="cd13932">
    <property type="entry name" value="HN_RTEL1"/>
    <property type="match status" value="1"/>
</dbReference>
<comment type="subcellular location">
    <subcellularLocation>
        <location evidence="1 17">Nucleus</location>
    </subcellularLocation>
</comment>
<dbReference type="GO" id="GO:0045910">
    <property type="term" value="P:negative regulation of DNA recombination"/>
    <property type="evidence" value="ECO:0007669"/>
    <property type="project" value="TreeGrafter"/>
</dbReference>
<dbReference type="HAMAP" id="MF_03065">
    <property type="entry name" value="RTEL1"/>
    <property type="match status" value="1"/>
</dbReference>
<dbReference type="Pfam" id="PF23109">
    <property type="entry name" value="ARCH_RTEL1"/>
    <property type="match status" value="1"/>
</dbReference>
<dbReference type="GO" id="GO:0046872">
    <property type="term" value="F:metal ion binding"/>
    <property type="evidence" value="ECO:0007669"/>
    <property type="project" value="UniProtKB-UniRule"/>
</dbReference>
<dbReference type="Pfam" id="PF23116">
    <property type="entry name" value="HHD_RTEL1"/>
    <property type="match status" value="1"/>
</dbReference>
<dbReference type="EC" id="5.6.2.-" evidence="17"/>
<dbReference type="SMART" id="SM00488">
    <property type="entry name" value="DEXDc2"/>
    <property type="match status" value="1"/>
</dbReference>
<dbReference type="Proteomes" id="UP001283361">
    <property type="component" value="Unassembled WGS sequence"/>
</dbReference>
<dbReference type="CDD" id="cd17970">
    <property type="entry name" value="DEAHc_FancJ"/>
    <property type="match status" value="1"/>
</dbReference>
<comment type="function">
    <text evidence="17">A probable ATP-dependent DNA helicase implicated in DNA repair and the maintenance of genomic stability. Acts as an anti-recombinase to counteract toxic recombination and limit crossover during meiosis. Regulates meiotic recombination and crossover homeostasis by physically dissociating strand invasion events and thereby promotes noncrossover repair by meiotic synthesis dependent strand annealing (SDSA) as well as disassembly of D loop recombination intermediates.</text>
</comment>
<evidence type="ECO:0000256" key="16">
    <source>
        <dbReference type="ARBA" id="ARBA00073810"/>
    </source>
</evidence>
<reference evidence="20" key="1">
    <citation type="journal article" date="2023" name="G3 (Bethesda)">
        <title>A reference genome for the long-term kleptoplast-retaining sea slug Elysia crispata morphotype clarki.</title>
        <authorList>
            <person name="Eastman K.E."/>
            <person name="Pendleton A.L."/>
            <person name="Shaikh M.A."/>
            <person name="Suttiyut T."/>
            <person name="Ogas R."/>
            <person name="Tomko P."/>
            <person name="Gavelis G."/>
            <person name="Widhalm J.R."/>
            <person name="Wisecaver J.H."/>
        </authorList>
    </citation>
    <scope>NUCLEOTIDE SEQUENCE</scope>
    <source>
        <strain evidence="20">ECLA1</strain>
    </source>
</reference>
<evidence type="ECO:0000256" key="3">
    <source>
        <dbReference type="ARBA" id="ARBA00022723"/>
    </source>
</evidence>
<gene>
    <name evidence="20" type="ORF">RRG08_032258</name>
</gene>
<dbReference type="GO" id="GO:0006310">
    <property type="term" value="P:DNA recombination"/>
    <property type="evidence" value="ECO:0007669"/>
    <property type="project" value="InterPro"/>
</dbReference>
<keyword evidence="8 17" id="KW-0067">ATP-binding</keyword>
<comment type="caution">
    <text evidence="20">The sequence shown here is derived from an EMBL/GenBank/DDBJ whole genome shotgun (WGS) entry which is preliminary data.</text>
</comment>
<comment type="similarity">
    <text evidence="17">Belongs to the helicase family. RAD3/XPD subfamily.</text>
</comment>
<dbReference type="InterPro" id="IPR014013">
    <property type="entry name" value="Helic_SF1/SF2_ATP-bd_DinG/Rad3"/>
</dbReference>
<dbReference type="InterPro" id="IPR049909">
    <property type="entry name" value="Rtel1_HHD"/>
</dbReference>
<feature type="compositionally biased region" description="Polar residues" evidence="18">
    <location>
        <begin position="863"/>
        <end position="877"/>
    </location>
</feature>
<dbReference type="FunFam" id="3.40.50.300:FF:000691">
    <property type="entry name" value="Regulator of telomere elongation helicase 1"/>
    <property type="match status" value="1"/>
</dbReference>
<dbReference type="EMBL" id="JAWDGP010000828">
    <property type="protein sequence ID" value="KAK3796956.1"/>
    <property type="molecule type" value="Genomic_DNA"/>
</dbReference>
<dbReference type="Pfam" id="PF13307">
    <property type="entry name" value="Helicase_C_2"/>
    <property type="match status" value="1"/>
</dbReference>
<dbReference type="CDD" id="cd18788">
    <property type="entry name" value="SF2_C_XPD"/>
    <property type="match status" value="1"/>
</dbReference>
<keyword evidence="4 17" id="KW-0547">Nucleotide-binding</keyword>
<dbReference type="InterPro" id="IPR006554">
    <property type="entry name" value="Helicase-like_DEXD_c2"/>
</dbReference>
<dbReference type="InterPro" id="IPR027417">
    <property type="entry name" value="P-loop_NTPase"/>
</dbReference>
<evidence type="ECO:0000256" key="13">
    <source>
        <dbReference type="ARBA" id="ARBA00023235"/>
    </source>
</evidence>
<dbReference type="SMART" id="SM00487">
    <property type="entry name" value="DEXDc"/>
    <property type="match status" value="1"/>
</dbReference>
<dbReference type="InterPro" id="IPR010614">
    <property type="entry name" value="RAD3-like_helicase_DEAD"/>
</dbReference>
<dbReference type="GO" id="GO:0016818">
    <property type="term" value="F:hydrolase activity, acting on acid anhydrides, in phosphorus-containing anhydrides"/>
    <property type="evidence" value="ECO:0007669"/>
    <property type="project" value="InterPro"/>
</dbReference>
<feature type="binding site" evidence="17">
    <location>
        <position position="180"/>
    </location>
    <ligand>
        <name>[4Fe-4S] cluster</name>
        <dbReference type="ChEBI" id="CHEBI:49883"/>
    </ligand>
</feature>
<dbReference type="InterPro" id="IPR013020">
    <property type="entry name" value="Rad3/Chl1-like"/>
</dbReference>
<evidence type="ECO:0000256" key="2">
    <source>
        <dbReference type="ARBA" id="ARBA00022485"/>
    </source>
</evidence>
<evidence type="ECO:0000313" key="21">
    <source>
        <dbReference type="Proteomes" id="UP001283361"/>
    </source>
</evidence>
<keyword evidence="12 17" id="KW-0234">DNA repair</keyword>
<feature type="binding site" evidence="17">
    <location>
        <position position="153"/>
    </location>
    <ligand>
        <name>[4Fe-4S] cluster</name>
        <dbReference type="ChEBI" id="CHEBI:49883"/>
    </ligand>
</feature>
<feature type="region of interest" description="Disordered" evidence="18">
    <location>
        <begin position="851"/>
        <end position="942"/>
    </location>
</feature>
<dbReference type="GO" id="GO:1904430">
    <property type="term" value="P:negative regulation of t-circle formation"/>
    <property type="evidence" value="ECO:0007669"/>
    <property type="project" value="TreeGrafter"/>
</dbReference>
<keyword evidence="9 17" id="KW-0408">Iron</keyword>
<name>A0AAE1B119_9GAST</name>
<keyword evidence="11 17" id="KW-0238">DNA-binding</keyword>
<dbReference type="PANTHER" id="PTHR11472">
    <property type="entry name" value="DNA REPAIR DEAD HELICASE RAD3/XP-D SUBFAMILY MEMBER"/>
    <property type="match status" value="1"/>
</dbReference>
<evidence type="ECO:0000256" key="7">
    <source>
        <dbReference type="ARBA" id="ARBA00022806"/>
    </source>
</evidence>
<dbReference type="Pfam" id="PF06733">
    <property type="entry name" value="DEAD_2"/>
    <property type="match status" value="1"/>
</dbReference>
<accession>A0AAE1B119</accession>
<feature type="domain" description="Helicase ATP-binding" evidence="19">
    <location>
        <begin position="7"/>
        <end position="331"/>
    </location>
</feature>
<dbReference type="GO" id="GO:0090657">
    <property type="term" value="P:telomeric loop disassembly"/>
    <property type="evidence" value="ECO:0007669"/>
    <property type="project" value="TreeGrafter"/>
</dbReference>
<keyword evidence="10 17" id="KW-0411">Iron-sulfur</keyword>
<dbReference type="PROSITE" id="PS51193">
    <property type="entry name" value="HELICASE_ATP_BIND_2"/>
    <property type="match status" value="1"/>
</dbReference>
<evidence type="ECO:0000256" key="15">
    <source>
        <dbReference type="ARBA" id="ARBA00049360"/>
    </source>
</evidence>
<protein>
    <recommendedName>
        <fullName evidence="16 17">Regulator of telomere elongation helicase 1 homolog</fullName>
        <ecNumber evidence="17">5.6.2.-</ecNumber>
    </recommendedName>
</protein>
<evidence type="ECO:0000256" key="11">
    <source>
        <dbReference type="ARBA" id="ARBA00023125"/>
    </source>
</evidence>
<evidence type="ECO:0000313" key="20">
    <source>
        <dbReference type="EMBL" id="KAK3796956.1"/>
    </source>
</evidence>
<keyword evidence="2 17" id="KW-0004">4Fe-4S</keyword>
<dbReference type="InterPro" id="IPR045028">
    <property type="entry name" value="DinG/Rad3-like"/>
</dbReference>
<keyword evidence="14 17" id="KW-0539">Nucleus</keyword>
<dbReference type="PANTHER" id="PTHR11472:SF34">
    <property type="entry name" value="REGULATOR OF TELOMERE ELONGATION HELICASE 1"/>
    <property type="match status" value="1"/>
</dbReference>
<dbReference type="InterPro" id="IPR030845">
    <property type="entry name" value="RTEL1"/>
</dbReference>
<keyword evidence="3 17" id="KW-0479">Metal-binding</keyword>
<evidence type="ECO:0000256" key="1">
    <source>
        <dbReference type="ARBA" id="ARBA00004123"/>
    </source>
</evidence>
<dbReference type="NCBIfam" id="TIGR00604">
    <property type="entry name" value="rad3"/>
    <property type="match status" value="1"/>
</dbReference>
<evidence type="ECO:0000256" key="8">
    <source>
        <dbReference type="ARBA" id="ARBA00022840"/>
    </source>
</evidence>
<keyword evidence="21" id="KW-1185">Reference proteome</keyword>
<dbReference type="GO" id="GO:0005524">
    <property type="term" value="F:ATP binding"/>
    <property type="evidence" value="ECO:0007669"/>
    <property type="project" value="UniProtKB-UniRule"/>
</dbReference>
<dbReference type="InterPro" id="IPR006555">
    <property type="entry name" value="ATP-dep_Helicase_C"/>
</dbReference>
<dbReference type="GO" id="GO:0005634">
    <property type="term" value="C:nucleus"/>
    <property type="evidence" value="ECO:0007669"/>
    <property type="project" value="UniProtKB-SubCell"/>
</dbReference>
<keyword evidence="13 17" id="KW-0413">Isomerase</keyword>
<dbReference type="GO" id="GO:0051539">
    <property type="term" value="F:4 iron, 4 sulfur cluster binding"/>
    <property type="evidence" value="ECO:0007669"/>
    <property type="project" value="UniProtKB-UniRule"/>
</dbReference>
<dbReference type="FunFam" id="3.40.50.300:FF:000431">
    <property type="entry name" value="Regulator of telomere elongation helicase 1"/>
    <property type="match status" value="1"/>
</dbReference>
<dbReference type="AlphaFoldDB" id="A0AAE1B119"/>